<dbReference type="EMBL" id="BMJC01000005">
    <property type="protein sequence ID" value="GGB16794.1"/>
    <property type="molecule type" value="Genomic_DNA"/>
</dbReference>
<keyword evidence="4" id="KW-0418">Kinase</keyword>
<dbReference type="Pfam" id="PF08543">
    <property type="entry name" value="Phos_pyr_kin"/>
    <property type="match status" value="1"/>
</dbReference>
<dbReference type="RefSeq" id="WP_188936206.1">
    <property type="nucleotide sequence ID" value="NZ_BMJC01000005.1"/>
</dbReference>
<evidence type="ECO:0000313" key="5">
    <source>
        <dbReference type="Proteomes" id="UP000607559"/>
    </source>
</evidence>
<dbReference type="CDD" id="cd01169">
    <property type="entry name" value="HMPP_kinase"/>
    <property type="match status" value="1"/>
</dbReference>
<comment type="pathway">
    <text evidence="1">Cofactor biosynthesis; thiamine diphosphate biosynthesis.</text>
</comment>
<reference evidence="4" key="1">
    <citation type="journal article" date="2014" name="Int. J. Syst. Evol. Microbiol.">
        <title>Complete genome sequence of Corynebacterium casei LMG S-19264T (=DSM 44701T), isolated from a smear-ripened cheese.</title>
        <authorList>
            <consortium name="US DOE Joint Genome Institute (JGI-PGF)"/>
            <person name="Walter F."/>
            <person name="Albersmeier A."/>
            <person name="Kalinowski J."/>
            <person name="Ruckert C."/>
        </authorList>
    </citation>
    <scope>NUCLEOTIDE SEQUENCE</scope>
    <source>
        <strain evidence="4">CGMCC 1.15448</strain>
    </source>
</reference>
<dbReference type="EC" id="2.7.1.49" evidence="2"/>
<dbReference type="InterPro" id="IPR029056">
    <property type="entry name" value="Ribokinase-like"/>
</dbReference>
<feature type="domain" description="Pyridoxamine kinase/Phosphomethylpyrimidine kinase" evidence="3">
    <location>
        <begin position="13"/>
        <end position="240"/>
    </location>
</feature>
<dbReference type="GO" id="GO:0005829">
    <property type="term" value="C:cytosol"/>
    <property type="evidence" value="ECO:0007669"/>
    <property type="project" value="TreeGrafter"/>
</dbReference>
<evidence type="ECO:0000256" key="2">
    <source>
        <dbReference type="ARBA" id="ARBA00012135"/>
    </source>
</evidence>
<reference evidence="4" key="2">
    <citation type="submission" date="2020-09" db="EMBL/GenBank/DDBJ databases">
        <authorList>
            <person name="Sun Q."/>
            <person name="Zhou Y."/>
        </authorList>
    </citation>
    <scope>NUCLEOTIDE SEQUENCE</scope>
    <source>
        <strain evidence="4">CGMCC 1.15448</strain>
    </source>
</reference>
<gene>
    <name evidence="4" type="primary">thiD</name>
    <name evidence="4" type="ORF">GCM10011511_45740</name>
</gene>
<dbReference type="GO" id="GO:0008902">
    <property type="term" value="F:hydroxymethylpyrimidine kinase activity"/>
    <property type="evidence" value="ECO:0007669"/>
    <property type="project" value="UniProtKB-EC"/>
</dbReference>
<dbReference type="SUPFAM" id="SSF53613">
    <property type="entry name" value="Ribokinase-like"/>
    <property type="match status" value="1"/>
</dbReference>
<sequence length="248" mass="27273">MERPRVLVVAGYDPSGGAGVLADVKTLEAHAVYGYAVCTAMTFQNERVIRRVDWLPETSVFEQIDVCFDAAGFDWVKMGITDSTEAAGSIIRHLKQHNPSVRVVWDPVIRASSGTDFWRKTAGWEEVAAQCYLMTPNWEEMGWLYADGDVLERCRMLTTQSGCRVFLKGGHHPEHPGRDYLFAGGAVQVLEPVGGLAVHPKHGSGCVLASALTANLALERPLSEAAAKAKEYVERFLSSNKSLLGWHQ</sequence>
<dbReference type="InterPro" id="IPR013749">
    <property type="entry name" value="PM/HMP-P_kinase-1"/>
</dbReference>
<dbReference type="InterPro" id="IPR004399">
    <property type="entry name" value="HMP/HMP-P_kinase_dom"/>
</dbReference>
<proteinExistence type="predicted"/>
<dbReference type="Gene3D" id="3.40.1190.20">
    <property type="match status" value="1"/>
</dbReference>
<protein>
    <recommendedName>
        <fullName evidence="2">hydroxymethylpyrimidine kinase</fullName>
        <ecNumber evidence="2">2.7.1.49</ecNumber>
    </recommendedName>
</protein>
<comment type="caution">
    <text evidence="4">The sequence shown here is derived from an EMBL/GenBank/DDBJ whole genome shotgun (WGS) entry which is preliminary data.</text>
</comment>
<name>A0A8J2UH31_9BACT</name>
<dbReference type="PANTHER" id="PTHR20858:SF17">
    <property type="entry name" value="HYDROXYMETHYLPYRIMIDINE_PHOSPHOMETHYLPYRIMIDINE KINASE THI20-RELATED"/>
    <property type="match status" value="1"/>
</dbReference>
<organism evidence="4 5">
    <name type="scientific">Puia dinghuensis</name>
    <dbReference type="NCBI Taxonomy" id="1792502"/>
    <lineage>
        <taxon>Bacteria</taxon>
        <taxon>Pseudomonadati</taxon>
        <taxon>Bacteroidota</taxon>
        <taxon>Chitinophagia</taxon>
        <taxon>Chitinophagales</taxon>
        <taxon>Chitinophagaceae</taxon>
        <taxon>Puia</taxon>
    </lineage>
</organism>
<evidence type="ECO:0000259" key="3">
    <source>
        <dbReference type="Pfam" id="PF08543"/>
    </source>
</evidence>
<keyword evidence="5" id="KW-1185">Reference proteome</keyword>
<evidence type="ECO:0000313" key="4">
    <source>
        <dbReference type="EMBL" id="GGB16794.1"/>
    </source>
</evidence>
<dbReference type="GO" id="GO:0009228">
    <property type="term" value="P:thiamine biosynthetic process"/>
    <property type="evidence" value="ECO:0007669"/>
    <property type="project" value="InterPro"/>
</dbReference>
<keyword evidence="4" id="KW-0808">Transferase</keyword>
<accession>A0A8J2UH31</accession>
<dbReference type="AlphaFoldDB" id="A0A8J2UH31"/>
<dbReference type="GO" id="GO:0008972">
    <property type="term" value="F:phosphomethylpyrimidine kinase activity"/>
    <property type="evidence" value="ECO:0007669"/>
    <property type="project" value="InterPro"/>
</dbReference>
<evidence type="ECO:0000256" key="1">
    <source>
        <dbReference type="ARBA" id="ARBA00004948"/>
    </source>
</evidence>
<dbReference type="Proteomes" id="UP000607559">
    <property type="component" value="Unassembled WGS sequence"/>
</dbReference>
<dbReference type="PANTHER" id="PTHR20858">
    <property type="entry name" value="PHOSPHOMETHYLPYRIMIDINE KINASE"/>
    <property type="match status" value="1"/>
</dbReference>